<reference evidence="8 9" key="1">
    <citation type="submission" date="2023-07" db="EMBL/GenBank/DDBJ databases">
        <title>Genomic Encyclopedia of Type Strains, Phase IV (KMG-IV): sequencing the most valuable type-strain genomes for metagenomic binning, comparative biology and taxonomic classification.</title>
        <authorList>
            <person name="Goeker M."/>
        </authorList>
    </citation>
    <scope>NUCLEOTIDE SEQUENCE [LARGE SCALE GENOMIC DNA]</scope>
    <source>
        <strain evidence="8 9">T98</strain>
    </source>
</reference>
<feature type="domain" description="Peptidase S8/S53" evidence="7">
    <location>
        <begin position="125"/>
        <end position="394"/>
    </location>
</feature>
<sequence length="436" mass="47603">MNGHIWPRQYAAKLHRSLRRKIRKSSVPGAKSAAIPVIIQLKHPLTTARLHNLKRHAGRHAFPILRQLPLVHSVASRISPDCLKQLCRCGGVKKIYPDRIKRTSLSIATPSIGSTRVQRQEGLTGKGINIAILDTGVFTHPDLIRPASRIVAFKDFINHRRRPYDDNGHGTHVAGDAAGNGWSSRGKYKGPAPEAGIVGVKVLDRNGSGYDSTIIKGIEWCIANRKRLRLRILSLSLGGPIDSPYTDDPLCQAVEQAVKAGLTVVIAAGNAGPGYGTIESPGNSPSAITVGAVDDRRSLPQADDRIAPFSSRGPARFRGNKPDLAAPGVAIISLRSPRSRLDREYPDQRVGNRYFVMSGTSMSTPIVSGAAAQLLQSNPALTPSRVKRILKKHAFRLKLNPNTAGSGEINVRFLDNRRRSLPLIVRSAKQFRYRNH</sequence>
<feature type="active site" description="Charge relay system" evidence="5">
    <location>
        <position position="169"/>
    </location>
</feature>
<dbReference type="InterPro" id="IPR023828">
    <property type="entry name" value="Peptidase_S8_Ser-AS"/>
</dbReference>
<evidence type="ECO:0000256" key="4">
    <source>
        <dbReference type="ARBA" id="ARBA00022825"/>
    </source>
</evidence>
<comment type="similarity">
    <text evidence="1 5 6">Belongs to the peptidase S8 family.</text>
</comment>
<dbReference type="InterPro" id="IPR015500">
    <property type="entry name" value="Peptidase_S8_subtilisin-rel"/>
</dbReference>
<dbReference type="PROSITE" id="PS51892">
    <property type="entry name" value="SUBTILASE"/>
    <property type="match status" value="1"/>
</dbReference>
<evidence type="ECO:0000259" key="7">
    <source>
        <dbReference type="Pfam" id="PF00082"/>
    </source>
</evidence>
<dbReference type="Gene3D" id="3.40.50.200">
    <property type="entry name" value="Peptidase S8/S53 domain"/>
    <property type="match status" value="1"/>
</dbReference>
<evidence type="ECO:0000256" key="3">
    <source>
        <dbReference type="ARBA" id="ARBA00022801"/>
    </source>
</evidence>
<keyword evidence="9" id="KW-1185">Reference proteome</keyword>
<accession>A0ABU3H888</accession>
<evidence type="ECO:0000313" key="8">
    <source>
        <dbReference type="EMBL" id="MDT3427038.1"/>
    </source>
</evidence>
<feature type="active site" description="Charge relay system" evidence="5">
    <location>
        <position position="134"/>
    </location>
</feature>
<evidence type="ECO:0000256" key="5">
    <source>
        <dbReference type="PROSITE-ProRule" id="PRU01240"/>
    </source>
</evidence>
<keyword evidence="3 5" id="KW-0378">Hydrolase</keyword>
<dbReference type="CDD" id="cd07487">
    <property type="entry name" value="Peptidases_S8_1"/>
    <property type="match status" value="1"/>
</dbReference>
<proteinExistence type="inferred from homology"/>
<dbReference type="EC" id="3.4.21.-" evidence="8"/>
<evidence type="ECO:0000256" key="1">
    <source>
        <dbReference type="ARBA" id="ARBA00011073"/>
    </source>
</evidence>
<dbReference type="EMBL" id="JAUSUY010000009">
    <property type="protein sequence ID" value="MDT3427038.1"/>
    <property type="molecule type" value="Genomic_DNA"/>
</dbReference>
<evidence type="ECO:0000313" key="9">
    <source>
        <dbReference type="Proteomes" id="UP001248709"/>
    </source>
</evidence>
<dbReference type="InterPro" id="IPR050131">
    <property type="entry name" value="Peptidase_S8_subtilisin-like"/>
</dbReference>
<dbReference type="InterPro" id="IPR000209">
    <property type="entry name" value="Peptidase_S8/S53_dom"/>
</dbReference>
<dbReference type="RefSeq" id="WP_312001090.1">
    <property type="nucleotide sequence ID" value="NZ_JAUSUY010000009.1"/>
</dbReference>
<dbReference type="InterPro" id="IPR036852">
    <property type="entry name" value="Peptidase_S8/S53_dom_sf"/>
</dbReference>
<evidence type="ECO:0000256" key="2">
    <source>
        <dbReference type="ARBA" id="ARBA00022670"/>
    </source>
</evidence>
<dbReference type="PANTHER" id="PTHR43806">
    <property type="entry name" value="PEPTIDASE S8"/>
    <property type="match status" value="1"/>
</dbReference>
<name>A0ABU3H888_9BACL</name>
<comment type="caution">
    <text evidence="8">The sequence shown here is derived from an EMBL/GenBank/DDBJ whole genome shotgun (WGS) entry which is preliminary data.</text>
</comment>
<organism evidence="8 9">
    <name type="scientific">Paenibacillus forsythiae</name>
    <dbReference type="NCBI Taxonomy" id="365616"/>
    <lineage>
        <taxon>Bacteria</taxon>
        <taxon>Bacillati</taxon>
        <taxon>Bacillota</taxon>
        <taxon>Bacilli</taxon>
        <taxon>Bacillales</taxon>
        <taxon>Paenibacillaceae</taxon>
        <taxon>Paenibacillus</taxon>
    </lineage>
</organism>
<feature type="active site" description="Charge relay system" evidence="5">
    <location>
        <position position="361"/>
    </location>
</feature>
<dbReference type="Proteomes" id="UP001248709">
    <property type="component" value="Unassembled WGS sequence"/>
</dbReference>
<gene>
    <name evidence="8" type="ORF">J2Z22_002572</name>
</gene>
<evidence type="ECO:0000256" key="6">
    <source>
        <dbReference type="RuleBase" id="RU003355"/>
    </source>
</evidence>
<dbReference type="PROSITE" id="PS00137">
    <property type="entry name" value="SUBTILASE_HIS"/>
    <property type="match status" value="1"/>
</dbReference>
<dbReference type="PANTHER" id="PTHR43806:SF65">
    <property type="entry name" value="SERINE PROTEASE APRX"/>
    <property type="match status" value="1"/>
</dbReference>
<dbReference type="GO" id="GO:0006508">
    <property type="term" value="P:proteolysis"/>
    <property type="evidence" value="ECO:0007669"/>
    <property type="project" value="UniProtKB-KW"/>
</dbReference>
<dbReference type="InterPro" id="IPR023827">
    <property type="entry name" value="Peptidase_S8_Asp-AS"/>
</dbReference>
<dbReference type="PROSITE" id="PS00136">
    <property type="entry name" value="SUBTILASE_ASP"/>
    <property type="match status" value="1"/>
</dbReference>
<dbReference type="Pfam" id="PF00082">
    <property type="entry name" value="Peptidase_S8"/>
    <property type="match status" value="1"/>
</dbReference>
<keyword evidence="4 5" id="KW-0720">Serine protease</keyword>
<dbReference type="PROSITE" id="PS00138">
    <property type="entry name" value="SUBTILASE_SER"/>
    <property type="match status" value="1"/>
</dbReference>
<dbReference type="InterPro" id="IPR022398">
    <property type="entry name" value="Peptidase_S8_His-AS"/>
</dbReference>
<protein>
    <submittedName>
        <fullName evidence="8">Serine protease AprX</fullName>
        <ecNumber evidence="8">3.4.21.-</ecNumber>
    </submittedName>
</protein>
<dbReference type="GO" id="GO:0008233">
    <property type="term" value="F:peptidase activity"/>
    <property type="evidence" value="ECO:0007669"/>
    <property type="project" value="UniProtKB-KW"/>
</dbReference>
<dbReference type="PRINTS" id="PR00723">
    <property type="entry name" value="SUBTILISIN"/>
</dbReference>
<dbReference type="SUPFAM" id="SSF52743">
    <property type="entry name" value="Subtilisin-like"/>
    <property type="match status" value="1"/>
</dbReference>
<keyword evidence="2 5" id="KW-0645">Protease</keyword>